<organism evidence="1 2">
    <name type="scientific">Anisodus tanguticus</name>
    <dbReference type="NCBI Taxonomy" id="243964"/>
    <lineage>
        <taxon>Eukaryota</taxon>
        <taxon>Viridiplantae</taxon>
        <taxon>Streptophyta</taxon>
        <taxon>Embryophyta</taxon>
        <taxon>Tracheophyta</taxon>
        <taxon>Spermatophyta</taxon>
        <taxon>Magnoliopsida</taxon>
        <taxon>eudicotyledons</taxon>
        <taxon>Gunneridae</taxon>
        <taxon>Pentapetalae</taxon>
        <taxon>asterids</taxon>
        <taxon>lamiids</taxon>
        <taxon>Solanales</taxon>
        <taxon>Solanaceae</taxon>
        <taxon>Solanoideae</taxon>
        <taxon>Hyoscyameae</taxon>
        <taxon>Anisodus</taxon>
    </lineage>
</organism>
<comment type="caution">
    <text evidence="1">The sequence shown here is derived from an EMBL/GenBank/DDBJ whole genome shotgun (WGS) entry which is preliminary data.</text>
</comment>
<evidence type="ECO:0000313" key="1">
    <source>
        <dbReference type="EMBL" id="KAK4370144.1"/>
    </source>
</evidence>
<dbReference type="EMBL" id="JAVYJV010000005">
    <property type="protein sequence ID" value="KAK4370144.1"/>
    <property type="molecule type" value="Genomic_DNA"/>
</dbReference>
<dbReference type="PANTHER" id="PTHR35693">
    <property type="entry name" value="EXPRESSED PROTEIN"/>
    <property type="match status" value="1"/>
</dbReference>
<evidence type="ECO:0000313" key="2">
    <source>
        <dbReference type="Proteomes" id="UP001291623"/>
    </source>
</evidence>
<dbReference type="Proteomes" id="UP001291623">
    <property type="component" value="Unassembled WGS sequence"/>
</dbReference>
<dbReference type="AlphaFoldDB" id="A0AAE1SID8"/>
<sequence>MSRSAGAIIRLITQKCDDNDWEIRTCVCLKRLWTSGISHDHDNEYMRDSFSLRPSKNVGIIFERPMSFMKGDLLSRSSKLVKGLAKAEPVWLKAMEQSCGTLSLRQYFPPALKVTFSCL</sequence>
<dbReference type="PANTHER" id="PTHR35693:SF1">
    <property type="entry name" value="EXPRESSED PROTEIN"/>
    <property type="match status" value="1"/>
</dbReference>
<protein>
    <submittedName>
        <fullName evidence="1">Uncharacterized protein</fullName>
    </submittedName>
</protein>
<name>A0AAE1SID8_9SOLA</name>
<reference evidence="1" key="1">
    <citation type="submission" date="2023-12" db="EMBL/GenBank/DDBJ databases">
        <title>Genome assembly of Anisodus tanguticus.</title>
        <authorList>
            <person name="Wang Y.-J."/>
        </authorList>
    </citation>
    <scope>NUCLEOTIDE SEQUENCE</scope>
    <source>
        <strain evidence="1">KB-2021</strain>
        <tissue evidence="1">Leaf</tissue>
    </source>
</reference>
<accession>A0AAE1SID8</accession>
<gene>
    <name evidence="1" type="ORF">RND71_009619</name>
</gene>
<keyword evidence="2" id="KW-1185">Reference proteome</keyword>
<proteinExistence type="predicted"/>